<dbReference type="AlphaFoldDB" id="A0A329MM98"/>
<dbReference type="PANTHER" id="PTHR30383">
    <property type="entry name" value="THIOESTERASE 1/PROTEASE 1/LYSOPHOSPHOLIPASE L1"/>
    <property type="match status" value="1"/>
</dbReference>
<evidence type="ECO:0000313" key="2">
    <source>
        <dbReference type="EMBL" id="RAV20730.1"/>
    </source>
</evidence>
<dbReference type="EMBL" id="QMFB01000007">
    <property type="protein sequence ID" value="RAV20730.1"/>
    <property type="molecule type" value="Genomic_DNA"/>
</dbReference>
<name>A0A329MM98_9BACL</name>
<dbReference type="Pfam" id="PF13472">
    <property type="entry name" value="Lipase_GDSL_2"/>
    <property type="match status" value="1"/>
</dbReference>
<comment type="caution">
    <text evidence="2">The sequence shown here is derived from an EMBL/GenBank/DDBJ whole genome shotgun (WGS) entry which is preliminary data.</text>
</comment>
<evidence type="ECO:0000259" key="1">
    <source>
        <dbReference type="Pfam" id="PF13472"/>
    </source>
</evidence>
<dbReference type="SUPFAM" id="SSF52266">
    <property type="entry name" value="SGNH hydrolase"/>
    <property type="match status" value="1"/>
</dbReference>
<dbReference type="InterPro" id="IPR036514">
    <property type="entry name" value="SGNH_hydro_sf"/>
</dbReference>
<dbReference type="InterPro" id="IPR013830">
    <property type="entry name" value="SGNH_hydro"/>
</dbReference>
<sequence length="279" mass="30933">MESKITPQWMKLVQSQHPEKLLPFARNMDEQTLAAIYGIEVDTYRAIKNRLTQLARDTALEMLEDSAFAGKVDHLPIRAGHLVIAVGESTTDDLLSWFELLRHLVELRRPDDGIRFLNEGISGNTTAQVLGRMNGIAAREPDWIFCMIGGNDVMRIGPEPAKMQISPEETAKNLTAIRHIAASRTKAGWVWMTPPTFNEERAAAYPYFQNGQLTWRNEDITRVGDVIRSLPDKVADTQAAFAVLAAPPLLGPDGVHPTLEGHKAIVKQLIDAFAGGFKA</sequence>
<dbReference type="PANTHER" id="PTHR30383:SF5">
    <property type="entry name" value="SGNH HYDROLASE-TYPE ESTERASE DOMAIN-CONTAINING PROTEIN"/>
    <property type="match status" value="1"/>
</dbReference>
<proteinExistence type="predicted"/>
<gene>
    <name evidence="2" type="ORF">DQG23_14590</name>
</gene>
<dbReference type="OrthoDB" id="2513075at2"/>
<keyword evidence="3" id="KW-1185">Reference proteome</keyword>
<feature type="domain" description="SGNH hydrolase-type esterase" evidence="1">
    <location>
        <begin position="86"/>
        <end position="264"/>
    </location>
</feature>
<evidence type="ECO:0000313" key="3">
    <source>
        <dbReference type="Proteomes" id="UP000250369"/>
    </source>
</evidence>
<dbReference type="RefSeq" id="WP_113031588.1">
    <property type="nucleotide sequence ID" value="NZ_QMFB01000007.1"/>
</dbReference>
<dbReference type="Proteomes" id="UP000250369">
    <property type="component" value="Unassembled WGS sequence"/>
</dbReference>
<accession>A0A329MM98</accession>
<organism evidence="2 3">
    <name type="scientific">Paenibacillus contaminans</name>
    <dbReference type="NCBI Taxonomy" id="450362"/>
    <lineage>
        <taxon>Bacteria</taxon>
        <taxon>Bacillati</taxon>
        <taxon>Bacillota</taxon>
        <taxon>Bacilli</taxon>
        <taxon>Bacillales</taxon>
        <taxon>Paenibacillaceae</taxon>
        <taxon>Paenibacillus</taxon>
    </lineage>
</organism>
<protein>
    <recommendedName>
        <fullName evidence="1">SGNH hydrolase-type esterase domain-containing protein</fullName>
    </recommendedName>
</protein>
<dbReference type="InterPro" id="IPR051532">
    <property type="entry name" value="Ester_Hydrolysis_Enzymes"/>
</dbReference>
<reference evidence="2 3" key="1">
    <citation type="journal article" date="2009" name="Int. J. Syst. Evol. Microbiol.">
        <title>Paenibacillus contaminans sp. nov., isolated from a contaminated laboratory plate.</title>
        <authorList>
            <person name="Chou J.H."/>
            <person name="Lee J.H."/>
            <person name="Lin M.C."/>
            <person name="Chang P.S."/>
            <person name="Arun A.B."/>
            <person name="Young C.C."/>
            <person name="Chen W.M."/>
        </authorList>
    </citation>
    <scope>NUCLEOTIDE SEQUENCE [LARGE SCALE GENOMIC DNA]</scope>
    <source>
        <strain evidence="2 3">CKOBP-6</strain>
    </source>
</reference>
<dbReference type="GO" id="GO:0004622">
    <property type="term" value="F:phosphatidylcholine lysophospholipase activity"/>
    <property type="evidence" value="ECO:0007669"/>
    <property type="project" value="TreeGrafter"/>
</dbReference>
<dbReference type="Gene3D" id="3.40.50.1110">
    <property type="entry name" value="SGNH hydrolase"/>
    <property type="match status" value="1"/>
</dbReference>